<comment type="pathway">
    <text evidence="10">Glycolipid biosynthesis; lipid IV(A) biosynthesis; lipid IV(A) from (3R)-3-hydroxytetradecanoyl-[acyl-carrier-protein] and UDP-N-acetyl-alpha-D-glucosamine: step 4/6.</text>
</comment>
<reference evidence="12" key="1">
    <citation type="submission" date="2023-03" db="EMBL/GenBank/DDBJ databases">
        <authorList>
            <person name="Pearce D."/>
        </authorList>
    </citation>
    <scope>NUCLEOTIDE SEQUENCE</scope>
    <source>
        <strain evidence="12">Mc</strain>
    </source>
</reference>
<dbReference type="AlphaFoldDB" id="A0AA35Y2D1"/>
<comment type="caution">
    <text evidence="10">Lacks conserved residue(s) required for the propagation of feature annotation.</text>
</comment>
<dbReference type="NCBIfam" id="TIGR01854">
    <property type="entry name" value="lipid_A_lpxH"/>
    <property type="match status" value="1"/>
</dbReference>
<dbReference type="PANTHER" id="PTHR34990">
    <property type="entry name" value="UDP-2,3-DIACYLGLUCOSAMINE HYDROLASE-RELATED"/>
    <property type="match status" value="1"/>
</dbReference>
<evidence type="ECO:0000256" key="4">
    <source>
        <dbReference type="ARBA" id="ARBA00022556"/>
    </source>
</evidence>
<keyword evidence="5 10" id="KW-0479">Metal-binding</keyword>
<feature type="binding site" evidence="10">
    <location>
        <position position="123"/>
    </location>
    <ligand>
        <name>Mn(2+)</name>
        <dbReference type="ChEBI" id="CHEBI:29035"/>
        <label>2</label>
    </ligand>
</feature>
<feature type="binding site" evidence="10">
    <location>
        <position position="50"/>
    </location>
    <ligand>
        <name>Mn(2+)</name>
        <dbReference type="ChEBI" id="CHEBI:29035"/>
        <label>2</label>
    </ligand>
</feature>
<dbReference type="Proteomes" id="UP001158598">
    <property type="component" value="Chromosome"/>
</dbReference>
<evidence type="ECO:0000256" key="8">
    <source>
        <dbReference type="ARBA" id="ARBA00023136"/>
    </source>
</evidence>
<gene>
    <name evidence="10 12" type="primary">lpxH</name>
    <name evidence="12" type="ORF">MCNOR_3300</name>
</gene>
<dbReference type="GO" id="GO:0030145">
    <property type="term" value="F:manganese ion binding"/>
    <property type="evidence" value="ECO:0007669"/>
    <property type="project" value="UniProtKB-UniRule"/>
</dbReference>
<keyword evidence="8 10" id="KW-0472">Membrane</keyword>
<feature type="binding site" evidence="10">
    <location>
        <position position="50"/>
    </location>
    <ligand>
        <name>Mn(2+)</name>
        <dbReference type="ChEBI" id="CHEBI:29035"/>
        <label>1</label>
    </ligand>
</feature>
<dbReference type="InterPro" id="IPR010138">
    <property type="entry name" value="UDP-diacylglucosamine_Hdrlase"/>
</dbReference>
<feature type="binding site" evidence="10">
    <location>
        <position position="206"/>
    </location>
    <ligand>
        <name>Mn(2+)</name>
        <dbReference type="ChEBI" id="CHEBI:29035"/>
        <label>1</label>
    </ligand>
</feature>
<evidence type="ECO:0000259" key="11">
    <source>
        <dbReference type="Pfam" id="PF00149"/>
    </source>
</evidence>
<keyword evidence="6 10" id="KW-0378">Hydrolase</keyword>
<comment type="similarity">
    <text evidence="10">Belongs to the LpxH family.</text>
</comment>
<dbReference type="GO" id="GO:0009245">
    <property type="term" value="P:lipid A biosynthetic process"/>
    <property type="evidence" value="ECO:0007669"/>
    <property type="project" value="UniProtKB-UniRule"/>
</dbReference>
<dbReference type="Pfam" id="PF00149">
    <property type="entry name" value="Metallophos"/>
    <property type="match status" value="1"/>
</dbReference>
<dbReference type="PANTHER" id="PTHR34990:SF1">
    <property type="entry name" value="UDP-2,3-DIACYLGLUCOSAMINE HYDROLASE"/>
    <property type="match status" value="1"/>
</dbReference>
<dbReference type="InterPro" id="IPR004843">
    <property type="entry name" value="Calcineurin-like_PHP"/>
</dbReference>
<feature type="binding site" evidence="10">
    <location>
        <begin position="88"/>
        <end position="89"/>
    </location>
    <ligand>
        <name>substrate</name>
    </ligand>
</feature>
<proteinExistence type="inferred from homology"/>
<comment type="catalytic activity">
    <reaction evidence="10">
        <text>UDP-2-N,3-O-bis[(3R)-3-hydroxytetradecanoyl]-alpha-D-glucosamine + H2O = 2-N,3-O-bis[(3R)-3-hydroxytetradecanoyl]-alpha-D-glucosaminyl 1-phosphate + UMP + 2 H(+)</text>
        <dbReference type="Rhea" id="RHEA:25213"/>
        <dbReference type="ChEBI" id="CHEBI:15377"/>
        <dbReference type="ChEBI" id="CHEBI:15378"/>
        <dbReference type="ChEBI" id="CHEBI:57865"/>
        <dbReference type="ChEBI" id="CHEBI:57957"/>
        <dbReference type="ChEBI" id="CHEBI:78847"/>
        <dbReference type="EC" id="3.6.1.54"/>
    </reaction>
</comment>
<evidence type="ECO:0000256" key="3">
    <source>
        <dbReference type="ARBA" id="ARBA00022519"/>
    </source>
</evidence>
<keyword evidence="2 10" id="KW-0444">Lipid biosynthesis</keyword>
<evidence type="ECO:0000256" key="10">
    <source>
        <dbReference type="HAMAP-Rule" id="MF_00575"/>
    </source>
</evidence>
<dbReference type="GO" id="GO:0008758">
    <property type="term" value="F:UDP-2,3-diacylglucosamine hydrolase activity"/>
    <property type="evidence" value="ECO:0007669"/>
    <property type="project" value="UniProtKB-UniRule"/>
</dbReference>
<feature type="binding site" evidence="10">
    <location>
        <position position="204"/>
    </location>
    <ligand>
        <name>Mn(2+)</name>
        <dbReference type="ChEBI" id="CHEBI:29035"/>
        <label>2</label>
    </ligand>
</feature>
<keyword evidence="7 10" id="KW-0443">Lipid metabolism</keyword>
<feature type="domain" description="Calcineurin-like phosphoesterase" evidence="11">
    <location>
        <begin position="13"/>
        <end position="208"/>
    </location>
</feature>
<sequence>MASLEQTLRLETLFIADLHLSATEPGRVRLFQDFLAGHARGAEALYILGDLFDAYIGDDDTAFPAGVVRRSLRELTQSGTRVFFQQGNRDFLVGPEFAAATGATLLDDYTVIDLYGHKAVVTHGDLLCTDDRKYQQARARVRTDAWKRHALGKPLWVRRLYARWYRLRSVLDKRGTVPEIMDVNAAEVARVFRDFGADVMIHGHTHRPADHDLVCGRPVRRIVLAEWHSEGEFLRWTPEGGRRVRISP</sequence>
<protein>
    <recommendedName>
        <fullName evidence="10">UDP-2,3-diacylglucosamine hydrolase</fullName>
        <ecNumber evidence="10">3.6.1.54</ecNumber>
    </recommendedName>
    <alternativeName>
        <fullName evidence="10">UDP-2,3-diacylglucosamine diphosphatase</fullName>
    </alternativeName>
</protein>
<dbReference type="InterPro" id="IPR029052">
    <property type="entry name" value="Metallo-depent_PP-like"/>
</dbReference>
<comment type="cofactor">
    <cofactor evidence="10">
        <name>Mn(2+)</name>
        <dbReference type="ChEBI" id="CHEBI:29035"/>
    </cofactor>
    <text evidence="10">Binds 2 Mn(2+) ions per subunit in a binuclear metal center.</text>
</comment>
<evidence type="ECO:0000313" key="13">
    <source>
        <dbReference type="Proteomes" id="UP001158598"/>
    </source>
</evidence>
<evidence type="ECO:0000256" key="2">
    <source>
        <dbReference type="ARBA" id="ARBA00022516"/>
    </source>
</evidence>
<feature type="binding site" evidence="10">
    <location>
        <position position="169"/>
    </location>
    <ligand>
        <name>substrate</name>
    </ligand>
</feature>
<dbReference type="InterPro" id="IPR043461">
    <property type="entry name" value="LpxH-like"/>
</dbReference>
<evidence type="ECO:0000256" key="7">
    <source>
        <dbReference type="ARBA" id="ARBA00023098"/>
    </source>
</evidence>
<comment type="function">
    <text evidence="10">Hydrolyzes the pyrophosphate bond of UDP-2,3-diacylglucosamine to yield 2,3-diacylglucosamine 1-phosphate (lipid X) and UMP by catalyzing the attack of water at the alpha-P atom. Involved in the biosynthesis of lipid A, a phosphorylated glycolipid that anchors the lipopolysaccharide to the outer membrane of the cell.</text>
</comment>
<evidence type="ECO:0000256" key="9">
    <source>
        <dbReference type="ARBA" id="ARBA00023211"/>
    </source>
</evidence>
<comment type="subcellular location">
    <subcellularLocation>
        <location evidence="10">Cell inner membrane</location>
        <topology evidence="10">Peripheral membrane protein</topology>
        <orientation evidence="10">Cytoplasmic side</orientation>
    </subcellularLocation>
</comment>
<dbReference type="GO" id="GO:0019897">
    <property type="term" value="C:extrinsic component of plasma membrane"/>
    <property type="evidence" value="ECO:0007669"/>
    <property type="project" value="UniProtKB-UniRule"/>
</dbReference>
<dbReference type="SUPFAM" id="SSF56300">
    <property type="entry name" value="Metallo-dependent phosphatases"/>
    <property type="match status" value="1"/>
</dbReference>
<keyword evidence="1 10" id="KW-1003">Cell membrane</keyword>
<feature type="binding site" evidence="10">
    <location>
        <position position="17"/>
    </location>
    <ligand>
        <name>Mn(2+)</name>
        <dbReference type="ChEBI" id="CHEBI:29035"/>
        <label>1</label>
    </ligand>
</feature>
<feature type="binding site" evidence="10">
    <location>
        <position position="173"/>
    </location>
    <ligand>
        <name>substrate</name>
    </ligand>
</feature>
<keyword evidence="9 10" id="KW-0464">Manganese</keyword>
<dbReference type="RefSeq" id="WP_017365886.1">
    <property type="nucleotide sequence ID" value="NZ_OX458332.1"/>
</dbReference>
<name>A0AA35Y2D1_METCP</name>
<feature type="binding site" evidence="10">
    <location>
        <position position="204"/>
    </location>
    <ligand>
        <name>substrate</name>
    </ligand>
</feature>
<feature type="binding site" evidence="10">
    <location>
        <position position="19"/>
    </location>
    <ligand>
        <name>Mn(2+)</name>
        <dbReference type="ChEBI" id="CHEBI:29035"/>
        <label>1</label>
    </ligand>
</feature>
<feature type="binding site" evidence="10">
    <location>
        <position position="88"/>
    </location>
    <ligand>
        <name>Mn(2+)</name>
        <dbReference type="ChEBI" id="CHEBI:29035"/>
        <label>2</label>
    </ligand>
</feature>
<evidence type="ECO:0000313" key="12">
    <source>
        <dbReference type="EMBL" id="CAI8893386.1"/>
    </source>
</evidence>
<dbReference type="NCBIfam" id="NF003743">
    <property type="entry name" value="PRK05340.1"/>
    <property type="match status" value="1"/>
</dbReference>
<organism evidence="12 13">
    <name type="scientific">Methylococcus capsulatus</name>
    <dbReference type="NCBI Taxonomy" id="414"/>
    <lineage>
        <taxon>Bacteria</taxon>
        <taxon>Pseudomonadati</taxon>
        <taxon>Pseudomonadota</taxon>
        <taxon>Gammaproteobacteria</taxon>
        <taxon>Methylococcales</taxon>
        <taxon>Methylococcaceae</taxon>
        <taxon>Methylococcus</taxon>
    </lineage>
</organism>
<dbReference type="EMBL" id="OX458332">
    <property type="protein sequence ID" value="CAI8893386.1"/>
    <property type="molecule type" value="Genomic_DNA"/>
</dbReference>
<accession>A0AA35Y2D1</accession>
<dbReference type="EC" id="3.6.1.54" evidence="10"/>
<feature type="binding site" evidence="10">
    <location>
        <position position="131"/>
    </location>
    <ligand>
        <name>substrate</name>
    </ligand>
</feature>
<dbReference type="HAMAP" id="MF_00575">
    <property type="entry name" value="LpxH"/>
    <property type="match status" value="1"/>
</dbReference>
<evidence type="ECO:0000256" key="1">
    <source>
        <dbReference type="ARBA" id="ARBA00022475"/>
    </source>
</evidence>
<keyword evidence="4 10" id="KW-0441">Lipid A biosynthesis</keyword>
<dbReference type="GO" id="GO:0005737">
    <property type="term" value="C:cytoplasm"/>
    <property type="evidence" value="ECO:0007669"/>
    <property type="project" value="InterPro"/>
</dbReference>
<dbReference type="Gene3D" id="3.60.21.10">
    <property type="match status" value="1"/>
</dbReference>
<evidence type="ECO:0000256" key="5">
    <source>
        <dbReference type="ARBA" id="ARBA00022723"/>
    </source>
</evidence>
<keyword evidence="3 10" id="KW-0997">Cell inner membrane</keyword>
<evidence type="ECO:0000256" key="6">
    <source>
        <dbReference type="ARBA" id="ARBA00022801"/>
    </source>
</evidence>
<dbReference type="CDD" id="cd07398">
    <property type="entry name" value="MPP_YbbF-LpxH"/>
    <property type="match status" value="1"/>
</dbReference>